<dbReference type="GO" id="GO:0016491">
    <property type="term" value="F:oxidoreductase activity"/>
    <property type="evidence" value="ECO:0007669"/>
    <property type="project" value="UniProtKB-KW"/>
</dbReference>
<dbReference type="OrthoDB" id="9798230at2"/>
<proteinExistence type="inferred from homology"/>
<dbReference type="Proteomes" id="UP000286931">
    <property type="component" value="Unassembled WGS sequence"/>
</dbReference>
<accession>A0A401YWF0</accession>
<keyword evidence="5" id="KW-1185">Reference proteome</keyword>
<feature type="domain" description="Nitroreductase" evidence="3">
    <location>
        <begin position="10"/>
        <end position="182"/>
    </location>
</feature>
<sequence>MELHEALYSTRAMRRVAPDPIPTTVQARILDAAVRAPSGGNAQAWRFLLVDDPGVKGRLGPLYREAMAALWTTVYAPRVAAAEADPGSAESRSFVRMRRSSQWLADNFEQVPLFLFGFARHDPTGGSIFPAVWSAMLAARAEGVGGALTAVLGIAHRDAVADVLGVPAGEGWHMACCVSFGYPTGTWGVAPRTPAHEVAYRNTWGEPVGFEVPAPLWPAAGAAYTPTDVAGAGR</sequence>
<dbReference type="AlphaFoldDB" id="A0A401YWF0"/>
<dbReference type="CDD" id="cd02062">
    <property type="entry name" value="Nitro_FMN_reductase"/>
    <property type="match status" value="1"/>
</dbReference>
<comment type="caution">
    <text evidence="4">The sequence shown here is derived from an EMBL/GenBank/DDBJ whole genome shotgun (WGS) entry which is preliminary data.</text>
</comment>
<protein>
    <submittedName>
        <fullName evidence="4">Oxidoreductase</fullName>
    </submittedName>
</protein>
<gene>
    <name evidence="4" type="ORF">EHYA_06650</name>
</gene>
<dbReference type="PANTHER" id="PTHR43673:SF10">
    <property type="entry name" value="NADH DEHYDROGENASE_NAD(P)H NITROREDUCTASE XCC3605-RELATED"/>
    <property type="match status" value="1"/>
</dbReference>
<evidence type="ECO:0000259" key="3">
    <source>
        <dbReference type="Pfam" id="PF00881"/>
    </source>
</evidence>
<dbReference type="RefSeq" id="WP_126640800.1">
    <property type="nucleotide sequence ID" value="NZ_BIFH01000030.1"/>
</dbReference>
<name>A0A401YWF0_9ACTN</name>
<comment type="similarity">
    <text evidence="1">Belongs to the nitroreductase family.</text>
</comment>
<evidence type="ECO:0000256" key="1">
    <source>
        <dbReference type="ARBA" id="ARBA00007118"/>
    </source>
</evidence>
<dbReference type="InterPro" id="IPR000415">
    <property type="entry name" value="Nitroreductase-like"/>
</dbReference>
<dbReference type="Gene3D" id="3.40.109.10">
    <property type="entry name" value="NADH Oxidase"/>
    <property type="match status" value="1"/>
</dbReference>
<reference evidence="4 5" key="1">
    <citation type="submission" date="2018-12" db="EMBL/GenBank/DDBJ databases">
        <title>Draft genome sequence of Embleya hyalina NBRC 13850T.</title>
        <authorList>
            <person name="Komaki H."/>
            <person name="Hosoyama A."/>
            <person name="Kimura A."/>
            <person name="Ichikawa N."/>
            <person name="Tamura T."/>
        </authorList>
    </citation>
    <scope>NUCLEOTIDE SEQUENCE [LARGE SCALE GENOMIC DNA]</scope>
    <source>
        <strain evidence="4 5">NBRC 13850</strain>
    </source>
</reference>
<dbReference type="InterPro" id="IPR029479">
    <property type="entry name" value="Nitroreductase"/>
</dbReference>
<evidence type="ECO:0000313" key="5">
    <source>
        <dbReference type="Proteomes" id="UP000286931"/>
    </source>
</evidence>
<keyword evidence="2" id="KW-0560">Oxidoreductase</keyword>
<evidence type="ECO:0000256" key="2">
    <source>
        <dbReference type="ARBA" id="ARBA00023002"/>
    </source>
</evidence>
<dbReference type="Pfam" id="PF00881">
    <property type="entry name" value="Nitroreductase"/>
    <property type="match status" value="1"/>
</dbReference>
<organism evidence="4 5">
    <name type="scientific">Embleya hyalina</name>
    <dbReference type="NCBI Taxonomy" id="516124"/>
    <lineage>
        <taxon>Bacteria</taxon>
        <taxon>Bacillati</taxon>
        <taxon>Actinomycetota</taxon>
        <taxon>Actinomycetes</taxon>
        <taxon>Kitasatosporales</taxon>
        <taxon>Streptomycetaceae</taxon>
        <taxon>Embleya</taxon>
    </lineage>
</organism>
<dbReference type="SUPFAM" id="SSF55469">
    <property type="entry name" value="FMN-dependent nitroreductase-like"/>
    <property type="match status" value="1"/>
</dbReference>
<dbReference type="PANTHER" id="PTHR43673">
    <property type="entry name" value="NAD(P)H NITROREDUCTASE YDGI-RELATED"/>
    <property type="match status" value="1"/>
</dbReference>
<dbReference type="EMBL" id="BIFH01000030">
    <property type="protein sequence ID" value="GCD98938.1"/>
    <property type="molecule type" value="Genomic_DNA"/>
</dbReference>
<evidence type="ECO:0000313" key="4">
    <source>
        <dbReference type="EMBL" id="GCD98938.1"/>
    </source>
</evidence>